<gene>
    <name evidence="2" type="primary">LOC107831209</name>
</gene>
<accession>A0AC58U7G8</accession>
<reference evidence="2" key="2">
    <citation type="submission" date="2025-08" db="UniProtKB">
        <authorList>
            <consortium name="RefSeq"/>
        </authorList>
    </citation>
    <scope>IDENTIFICATION</scope>
    <source>
        <tissue evidence="2">Leaf</tissue>
    </source>
</reference>
<reference evidence="1" key="1">
    <citation type="journal article" date="2014" name="Nat. Commun.">
        <title>The tobacco genome sequence and its comparison with those of tomato and potato.</title>
        <authorList>
            <person name="Sierro N."/>
            <person name="Battey J.N."/>
            <person name="Ouadi S."/>
            <person name="Bakaher N."/>
            <person name="Bovet L."/>
            <person name="Willig A."/>
            <person name="Goepfert S."/>
            <person name="Peitsch M.C."/>
            <person name="Ivanov N.V."/>
        </authorList>
    </citation>
    <scope>NUCLEOTIDE SEQUENCE [LARGE SCALE GENOMIC DNA]</scope>
</reference>
<evidence type="ECO:0000313" key="1">
    <source>
        <dbReference type="Proteomes" id="UP000790787"/>
    </source>
</evidence>
<dbReference type="Proteomes" id="UP000790787">
    <property type="component" value="Chromosome 3"/>
</dbReference>
<protein>
    <submittedName>
        <fullName evidence="2">Uncharacterized protein LOC107831209</fullName>
    </submittedName>
</protein>
<proteinExistence type="predicted"/>
<evidence type="ECO:0000313" key="2">
    <source>
        <dbReference type="RefSeq" id="XP_075105429.1"/>
    </source>
</evidence>
<name>A0AC58U7G8_TOBAC</name>
<dbReference type="RefSeq" id="XP_075105429.1">
    <property type="nucleotide sequence ID" value="XM_075249328.1"/>
</dbReference>
<organism evidence="1 2">
    <name type="scientific">Nicotiana tabacum</name>
    <name type="common">Common tobacco</name>
    <dbReference type="NCBI Taxonomy" id="4097"/>
    <lineage>
        <taxon>Eukaryota</taxon>
        <taxon>Viridiplantae</taxon>
        <taxon>Streptophyta</taxon>
        <taxon>Embryophyta</taxon>
        <taxon>Tracheophyta</taxon>
        <taxon>Spermatophyta</taxon>
        <taxon>Magnoliopsida</taxon>
        <taxon>eudicotyledons</taxon>
        <taxon>Gunneridae</taxon>
        <taxon>Pentapetalae</taxon>
        <taxon>asterids</taxon>
        <taxon>lamiids</taxon>
        <taxon>Solanales</taxon>
        <taxon>Solanaceae</taxon>
        <taxon>Nicotianoideae</taxon>
        <taxon>Nicotianeae</taxon>
        <taxon>Nicotiana</taxon>
    </lineage>
</organism>
<sequence length="454" mass="50720">MREGEMVDYFLQTLEPTYFGHLVTSVGKSFNEVVKMGGMVEEGLRSNKIMSYSAIKATTQAIQSSTGGALGKKKIEEVATVEAGTWSRSRGPSPRCQPRPHHQNYPHTPYNPPQPYYPLQEPHFSVHHAQTYTQPPARPQWRAPFPQNTYPPPQNIYPPPQSTYPPPRAYRNPSGLGFRGNQAFRNERVHRQRTFTPLGETYTTLFHKLRQLGLLSPVEPKLPNPLPKNLDHSVSCEYCLGAPGHDTEKCWKLKTAIQDLIDTNRIEVQAPEAPNINENPLPVHHEAHIIELVHEGGKPKKPSQTVMMIRASPNKKPTSGKAVVQLGRVDDQPVVVMGKGSSVVVKKPEPVKVVLQGLSSTPVLVVKGARIEPVVIRPVMQLLITSEKAVPWSYSQVTVMHKGKKVVEEVCEAQGLTRSGRCFAPVELRRDNPITIKKPVTEEEAEEFLKKMKA</sequence>
<keyword evidence="1" id="KW-1185">Reference proteome</keyword>